<dbReference type="EMBL" id="AQHZ01000015">
    <property type="protein sequence ID" value="ENO18398.1"/>
    <property type="molecule type" value="Genomic_DNA"/>
</dbReference>
<name>N6XB43_9ACTO</name>
<evidence type="ECO:0000313" key="5">
    <source>
        <dbReference type="Proteomes" id="UP000013015"/>
    </source>
</evidence>
<dbReference type="OrthoDB" id="5242879at2"/>
<feature type="active site" description="Proton donor/acceptor" evidence="2">
    <location>
        <position position="144"/>
    </location>
</feature>
<evidence type="ECO:0000313" key="4">
    <source>
        <dbReference type="EMBL" id="ENO18398.1"/>
    </source>
</evidence>
<dbReference type="NCBIfam" id="TIGR01076">
    <property type="entry name" value="sortase_fam"/>
    <property type="match status" value="1"/>
</dbReference>
<keyword evidence="5" id="KW-1185">Reference proteome</keyword>
<dbReference type="Proteomes" id="UP000013015">
    <property type="component" value="Unassembled WGS sequence"/>
</dbReference>
<dbReference type="Gene3D" id="2.40.260.10">
    <property type="entry name" value="Sortase"/>
    <property type="match status" value="1"/>
</dbReference>
<comment type="caution">
    <text evidence="4">The sequence shown here is derived from an EMBL/GenBank/DDBJ whole genome shotgun (WGS) entry which is preliminary data.</text>
</comment>
<evidence type="ECO:0008006" key="6">
    <source>
        <dbReference type="Google" id="ProtNLM"/>
    </source>
</evidence>
<keyword evidence="3" id="KW-0472">Membrane</keyword>
<gene>
    <name evidence="4" type="ORF">HMPREF9004_0967</name>
</gene>
<evidence type="ECO:0000256" key="1">
    <source>
        <dbReference type="ARBA" id="ARBA00022801"/>
    </source>
</evidence>
<dbReference type="PATRIC" id="fig|888050.3.peg.913"/>
<dbReference type="HOGENOM" id="CLU_045680_5_0_11"/>
<dbReference type="RefSeq" id="WP_005962905.1">
    <property type="nucleotide sequence ID" value="NZ_CP040505.1"/>
</dbReference>
<dbReference type="InterPro" id="IPR053465">
    <property type="entry name" value="Sortase_Class_E"/>
</dbReference>
<reference evidence="4 5" key="1">
    <citation type="submission" date="2013-03" db="EMBL/GenBank/DDBJ databases">
        <title>Reference genome for the Human Microbiome Project.</title>
        <authorList>
            <person name="Aqrawi P."/>
            <person name="Ayvaz T."/>
            <person name="Bess C."/>
            <person name="Blankenburg K."/>
            <person name="Coyle M."/>
            <person name="Deng J."/>
            <person name="Forbes L."/>
            <person name="Fowler G."/>
            <person name="Francisco L."/>
            <person name="Fu Q."/>
            <person name="Gibbs R."/>
            <person name="Gross S."/>
            <person name="Gubbala S."/>
            <person name="Hale W."/>
            <person name="Hemphill L."/>
            <person name="Highlander S."/>
            <person name="Hirani K."/>
            <person name="Jackson L."/>
            <person name="Jakkamsetti A."/>
            <person name="Javaid M."/>
            <person name="Jayaseelan J.C."/>
            <person name="Jiang H."/>
            <person name="Joshi V."/>
            <person name="Korchina V."/>
            <person name="Kovar C."/>
            <person name="Lara F."/>
            <person name="Lee S."/>
            <person name="Liu Y."/>
            <person name="Mata R."/>
            <person name="Mathew T."/>
            <person name="Munidasa M."/>
            <person name="Muzny D."/>
            <person name="Nazareth L."/>
            <person name="Ngo R."/>
            <person name="Nguyen L."/>
            <person name="Nguyen N."/>
            <person name="Okwuonu G."/>
            <person name="Ongeri F."/>
            <person name="Palculict T."/>
            <person name="Patil S."/>
            <person name="Petrosino J."/>
            <person name="Pham C."/>
            <person name="Pham P."/>
            <person name="Pu L.-L."/>
            <person name="Qin X."/>
            <person name="Qu J."/>
            <person name="Reid J."/>
            <person name="Ross M."/>
            <person name="Ruth R."/>
            <person name="Saada N."/>
            <person name="San Lucas F."/>
            <person name="Santibanez J."/>
            <person name="Shang Y."/>
            <person name="Simmons D."/>
            <person name="Song X.-Z."/>
            <person name="Tang L.-Y."/>
            <person name="Thornton R."/>
            <person name="Warren J."/>
            <person name="Weissenberger G."/>
            <person name="Wilczek-Boney K."/>
            <person name="Worley K."/>
            <person name="Youmans B."/>
            <person name="Zhang J."/>
            <person name="Zhang L."/>
            <person name="Zhao Z."/>
            <person name="Zhou C."/>
            <person name="Zhu D."/>
            <person name="Zhu Y."/>
        </authorList>
    </citation>
    <scope>NUCLEOTIDE SEQUENCE [LARGE SCALE GENOMIC DNA]</scope>
    <source>
        <strain evidence="4 5">F0333</strain>
    </source>
</reference>
<keyword evidence="1" id="KW-0378">Hydrolase</keyword>
<dbReference type="InterPro" id="IPR005754">
    <property type="entry name" value="Sortase"/>
</dbReference>
<protein>
    <recommendedName>
        <fullName evidence="6">Sortase</fullName>
    </recommendedName>
</protein>
<dbReference type="InterPro" id="IPR023365">
    <property type="entry name" value="Sortase_dom-sf"/>
</dbReference>
<organism evidence="4 5">
    <name type="scientific">Schaalia cardiffensis F0333</name>
    <dbReference type="NCBI Taxonomy" id="888050"/>
    <lineage>
        <taxon>Bacteria</taxon>
        <taxon>Bacillati</taxon>
        <taxon>Actinomycetota</taxon>
        <taxon>Actinomycetes</taxon>
        <taxon>Actinomycetales</taxon>
        <taxon>Actinomycetaceae</taxon>
        <taxon>Schaalia</taxon>
    </lineage>
</organism>
<keyword evidence="3" id="KW-0812">Transmembrane</keyword>
<dbReference type="Pfam" id="PF04203">
    <property type="entry name" value="Sortase"/>
    <property type="match status" value="1"/>
</dbReference>
<keyword evidence="3" id="KW-1133">Transmembrane helix</keyword>
<dbReference type="eggNOG" id="COG3764">
    <property type="taxonomic scope" value="Bacteria"/>
</dbReference>
<dbReference type="AlphaFoldDB" id="N6XB43"/>
<feature type="active site" description="Acyl-thioester intermediate" evidence="2">
    <location>
        <position position="217"/>
    </location>
</feature>
<dbReference type="CDD" id="cd05830">
    <property type="entry name" value="Sortase_E"/>
    <property type="match status" value="1"/>
</dbReference>
<dbReference type="SUPFAM" id="SSF63817">
    <property type="entry name" value="Sortase"/>
    <property type="match status" value="1"/>
</dbReference>
<dbReference type="InterPro" id="IPR042003">
    <property type="entry name" value="Sortase_E"/>
</dbReference>
<sequence>MTVPQHVARRVTRESSSPSITLVGVLGELFITAALVLVGFVFWQLYWTSYQVAGPVNEAIHSYSEAHAPSTSNVGERRTSAPPAFTQSPGMNEVYGLVHVPSWNWMRIPLAETTSHAVLDQGFAGHYKETAQPGEIGNFSIAGHRRTYGNNFRWIDRLQDEDKVVVELDNYYIVYSVKSREIVEADDETNTRVIAPVIGDVSWTQAPTQRWMTMTTCHPEYGNSQRFIVHLSFESWTPKDTGVPAELAEEPAA</sequence>
<evidence type="ECO:0000256" key="3">
    <source>
        <dbReference type="SAM" id="Phobius"/>
    </source>
</evidence>
<evidence type="ECO:0000256" key="2">
    <source>
        <dbReference type="PIRSR" id="PIRSR605754-1"/>
    </source>
</evidence>
<dbReference type="NCBIfam" id="NF033747">
    <property type="entry name" value="class_E_sortase"/>
    <property type="match status" value="1"/>
</dbReference>
<dbReference type="GO" id="GO:0016787">
    <property type="term" value="F:hydrolase activity"/>
    <property type="evidence" value="ECO:0007669"/>
    <property type="project" value="UniProtKB-KW"/>
</dbReference>
<dbReference type="STRING" id="888050.HMPREF9004_0967"/>
<feature type="transmembrane region" description="Helical" evidence="3">
    <location>
        <begin position="20"/>
        <end position="47"/>
    </location>
</feature>
<proteinExistence type="predicted"/>
<accession>N6XB43</accession>